<comment type="caution">
    <text evidence="5">The sequence shown here is derived from an EMBL/GenBank/DDBJ whole genome shotgun (WGS) entry which is preliminary data.</text>
</comment>
<dbReference type="InterPro" id="IPR036770">
    <property type="entry name" value="Ankyrin_rpt-contain_sf"/>
</dbReference>
<accession>A0AAN8N6Y4</accession>
<dbReference type="PRINTS" id="PR01415">
    <property type="entry name" value="ANKYRIN"/>
</dbReference>
<reference evidence="5 6" key="1">
    <citation type="submission" date="2019-10" db="EMBL/GenBank/DDBJ databases">
        <authorList>
            <person name="Palmer J.M."/>
        </authorList>
    </citation>
    <scope>NUCLEOTIDE SEQUENCE [LARGE SCALE GENOMIC DNA]</scope>
    <source>
        <strain evidence="5 6">TWF718</strain>
    </source>
</reference>
<feature type="transmembrane region" description="Helical" evidence="4">
    <location>
        <begin position="138"/>
        <end position="160"/>
    </location>
</feature>
<dbReference type="Proteomes" id="UP001313282">
    <property type="component" value="Unassembled WGS sequence"/>
</dbReference>
<feature type="repeat" description="ANK" evidence="3">
    <location>
        <begin position="696"/>
        <end position="719"/>
    </location>
</feature>
<dbReference type="Gene3D" id="1.25.40.20">
    <property type="entry name" value="Ankyrin repeat-containing domain"/>
    <property type="match status" value="4"/>
</dbReference>
<evidence type="ECO:0000256" key="4">
    <source>
        <dbReference type="SAM" id="Phobius"/>
    </source>
</evidence>
<organism evidence="5 6">
    <name type="scientific">Orbilia javanica</name>
    <dbReference type="NCBI Taxonomy" id="47235"/>
    <lineage>
        <taxon>Eukaryota</taxon>
        <taxon>Fungi</taxon>
        <taxon>Dikarya</taxon>
        <taxon>Ascomycota</taxon>
        <taxon>Pezizomycotina</taxon>
        <taxon>Orbiliomycetes</taxon>
        <taxon>Orbiliales</taxon>
        <taxon>Orbiliaceae</taxon>
        <taxon>Orbilia</taxon>
    </lineage>
</organism>
<evidence type="ECO:0000313" key="5">
    <source>
        <dbReference type="EMBL" id="KAK6355607.1"/>
    </source>
</evidence>
<dbReference type="PANTHER" id="PTHR24198">
    <property type="entry name" value="ANKYRIN REPEAT AND PROTEIN KINASE DOMAIN-CONTAINING PROTEIN"/>
    <property type="match status" value="1"/>
</dbReference>
<dbReference type="Pfam" id="PF13637">
    <property type="entry name" value="Ank_4"/>
    <property type="match status" value="1"/>
</dbReference>
<dbReference type="SUPFAM" id="SSF48403">
    <property type="entry name" value="Ankyrin repeat"/>
    <property type="match status" value="2"/>
</dbReference>
<feature type="repeat" description="ANK" evidence="3">
    <location>
        <begin position="460"/>
        <end position="495"/>
    </location>
</feature>
<dbReference type="SMART" id="SM00248">
    <property type="entry name" value="ANK"/>
    <property type="match status" value="13"/>
</dbReference>
<keyword evidence="4" id="KW-1133">Transmembrane helix</keyword>
<keyword evidence="2 3" id="KW-0040">ANK repeat</keyword>
<evidence type="ECO:0000313" key="6">
    <source>
        <dbReference type="Proteomes" id="UP001313282"/>
    </source>
</evidence>
<feature type="transmembrane region" description="Helical" evidence="4">
    <location>
        <begin position="104"/>
        <end position="126"/>
    </location>
</feature>
<evidence type="ECO:0000256" key="1">
    <source>
        <dbReference type="ARBA" id="ARBA00022737"/>
    </source>
</evidence>
<dbReference type="AlphaFoldDB" id="A0AAN8N6Y4"/>
<feature type="repeat" description="ANK" evidence="3">
    <location>
        <begin position="65"/>
        <end position="90"/>
    </location>
</feature>
<keyword evidence="4" id="KW-0812">Transmembrane</keyword>
<dbReference type="Pfam" id="PF12796">
    <property type="entry name" value="Ank_2"/>
    <property type="match status" value="3"/>
</dbReference>
<dbReference type="PANTHER" id="PTHR24198:SF165">
    <property type="entry name" value="ANKYRIN REPEAT-CONTAINING PROTEIN-RELATED"/>
    <property type="match status" value="1"/>
</dbReference>
<keyword evidence="4" id="KW-0472">Membrane</keyword>
<feature type="repeat" description="ANK" evidence="3">
    <location>
        <begin position="234"/>
        <end position="270"/>
    </location>
</feature>
<sequence length="804" mass="87259">MSIDARRLDVFFNPLSRLSTTQLLQRLTRLHTYDADLHAIVQEADLKQLRQLLERPIDLNGVDEGGQTPLHLALRSGSPAIVRVLLEAGALPDPPPPPSLTDSVFVLFRLVKLFTYSWAFYIILRLGLGGLSAVNEYAVRVFLSNLAVMFLLSCLLLAVWSHDDNQLNSTTLKALLSTDATRYLNVKHHLEKSGELPYRRAWSWPLGAACGNRRIHAIKAFLDAGADPNLQTSSGLTALHITCDQYTSDNVESTVEMLLEHGADINAVTSDSWSAVGRLCNTGVSPEALQLLLRADAQVDYGAGKNTPLQIAARYDVSGGRLVEMLLQKGANPNAIGGKFGTALLAALHRSDNEEVVLKIVCDLISHGADTNAAPGGRDPPILKAAMRNWIAVAEKLLKEKAVIPPAQNVDIGDGNSTLRRNVPLLGYLSPYQPDMFRLLLSHGAPPNGDSILPGPDGGRGMTILGQACESSSEECFGTAQLLLESGADPNCIDGLGMTPVQYAASALSRNHMSLLLEYDAELSMQNGSLWHLLCKGAVKNLSYSTTAERFLQLCELVEGKLATDLVWIRDENGRNCLHYLAELGDETHLIHSMGTGLARGSSPAASLVSRFLGRYGMLASPEAILDEDLNGNTAFQIASRTGDVEMMETIMGHVFQINLERDVAVSAGSPRDLIVSVVETNSEFARKILSHVDQKGRTALHIAASEGRISACRFLLENPHVPGTLFLTNCNSGQSAAEYAESHGHQMVADYLLTFKGFDTTSADMKRRQAAFAGAHMKKVRMVLTKELVENVVNGRFEESGLD</sequence>
<dbReference type="PROSITE" id="PS50297">
    <property type="entry name" value="ANK_REP_REGION"/>
    <property type="match status" value="4"/>
</dbReference>
<feature type="repeat" description="ANK" evidence="3">
    <location>
        <begin position="304"/>
        <end position="338"/>
    </location>
</feature>
<evidence type="ECO:0000256" key="3">
    <source>
        <dbReference type="PROSITE-ProRule" id="PRU00023"/>
    </source>
</evidence>
<keyword evidence="6" id="KW-1185">Reference proteome</keyword>
<gene>
    <name evidence="5" type="ORF">TWF718_000002</name>
</gene>
<keyword evidence="1" id="KW-0677">Repeat</keyword>
<protein>
    <submittedName>
        <fullName evidence="5">Uncharacterized protein</fullName>
    </submittedName>
</protein>
<dbReference type="EMBL" id="JAVHNR010000001">
    <property type="protein sequence ID" value="KAK6355607.1"/>
    <property type="molecule type" value="Genomic_DNA"/>
</dbReference>
<dbReference type="InterPro" id="IPR002110">
    <property type="entry name" value="Ankyrin_rpt"/>
</dbReference>
<proteinExistence type="predicted"/>
<evidence type="ECO:0000256" key="2">
    <source>
        <dbReference type="ARBA" id="ARBA00023043"/>
    </source>
</evidence>
<name>A0AAN8N6Y4_9PEZI</name>
<dbReference type="PROSITE" id="PS50088">
    <property type="entry name" value="ANK_REPEAT"/>
    <property type="match status" value="5"/>
</dbReference>